<keyword evidence="6" id="KW-1185">Reference proteome</keyword>
<dbReference type="EMBL" id="BMEY01000012">
    <property type="protein sequence ID" value="GGA80038.1"/>
    <property type="molecule type" value="Genomic_DNA"/>
</dbReference>
<dbReference type="InterPro" id="IPR005320">
    <property type="entry name" value="Peptidase_S51"/>
</dbReference>
<dbReference type="GO" id="GO:0008236">
    <property type="term" value="F:serine-type peptidase activity"/>
    <property type="evidence" value="ECO:0007669"/>
    <property type="project" value="UniProtKB-KW"/>
</dbReference>
<name>A0A916S3X9_9BACI</name>
<comment type="caution">
    <text evidence="5">The sequence shown here is derived from an EMBL/GenBank/DDBJ whole genome shotgun (WGS) entry which is preliminary data.</text>
</comment>
<evidence type="ECO:0000313" key="5">
    <source>
        <dbReference type="EMBL" id="GGA80038.1"/>
    </source>
</evidence>
<evidence type="ECO:0000256" key="1">
    <source>
        <dbReference type="ARBA" id="ARBA00006534"/>
    </source>
</evidence>
<accession>A0A916S3X9</accession>
<dbReference type="RefSeq" id="WP_188384936.1">
    <property type="nucleotide sequence ID" value="NZ_BMEY01000012.1"/>
</dbReference>
<dbReference type="Proteomes" id="UP000613512">
    <property type="component" value="Unassembled WGS sequence"/>
</dbReference>
<dbReference type="Gene3D" id="3.40.50.880">
    <property type="match status" value="1"/>
</dbReference>
<evidence type="ECO:0000256" key="3">
    <source>
        <dbReference type="ARBA" id="ARBA00022801"/>
    </source>
</evidence>
<reference evidence="5" key="1">
    <citation type="journal article" date="2014" name="Int. J. Syst. Evol. Microbiol.">
        <title>Complete genome sequence of Corynebacterium casei LMG S-19264T (=DSM 44701T), isolated from a smear-ripened cheese.</title>
        <authorList>
            <consortium name="US DOE Joint Genome Institute (JGI-PGF)"/>
            <person name="Walter F."/>
            <person name="Albersmeier A."/>
            <person name="Kalinowski J."/>
            <person name="Ruckert C."/>
        </authorList>
    </citation>
    <scope>NUCLEOTIDE SEQUENCE</scope>
    <source>
        <strain evidence="5">CGMCC 1.12408</strain>
    </source>
</reference>
<sequence length="204" mass="23209">MAKIFLTSSGFYTDSIKKEFKTIVREQLANPKAVIITTASPLKEKNKFAIKAKNDLMDMGINQVDFLDVEHDEVDKLKQYNIIYLNGGYPFQLLFHMKKSGADLILKELAMQPTIIVGVSAGAVILGPDIEIVKHFTPEMDTVELKDLTALNLTEKVIFPHYDRDDVFKDASGKSIETRLREFESSRNYTVVRLRDDEYSLIDV</sequence>
<dbReference type="GO" id="GO:0006508">
    <property type="term" value="P:proteolysis"/>
    <property type="evidence" value="ECO:0007669"/>
    <property type="project" value="UniProtKB-KW"/>
</dbReference>
<dbReference type="PANTHER" id="PTHR20842:SF0">
    <property type="entry name" value="ALPHA-ASPARTYL DIPEPTIDASE"/>
    <property type="match status" value="1"/>
</dbReference>
<protein>
    <submittedName>
        <fullName evidence="5">Dipeptidase</fullName>
    </submittedName>
</protein>
<comment type="similarity">
    <text evidence="1">Belongs to the peptidase S51 family.</text>
</comment>
<proteinExistence type="inferred from homology"/>
<keyword evidence="3" id="KW-0378">Hydrolase</keyword>
<reference evidence="5" key="2">
    <citation type="submission" date="2020-09" db="EMBL/GenBank/DDBJ databases">
        <authorList>
            <person name="Sun Q."/>
            <person name="Zhou Y."/>
        </authorList>
    </citation>
    <scope>NUCLEOTIDE SEQUENCE</scope>
    <source>
        <strain evidence="5">CGMCC 1.12408</strain>
    </source>
</reference>
<dbReference type="Pfam" id="PF03575">
    <property type="entry name" value="Peptidase_S51"/>
    <property type="match status" value="1"/>
</dbReference>
<dbReference type="InterPro" id="IPR029062">
    <property type="entry name" value="Class_I_gatase-like"/>
</dbReference>
<evidence type="ECO:0000256" key="2">
    <source>
        <dbReference type="ARBA" id="ARBA00022670"/>
    </source>
</evidence>
<evidence type="ECO:0000313" key="6">
    <source>
        <dbReference type="Proteomes" id="UP000613512"/>
    </source>
</evidence>
<keyword evidence="2" id="KW-0645">Protease</keyword>
<dbReference type="AlphaFoldDB" id="A0A916S3X9"/>
<dbReference type="PANTHER" id="PTHR20842">
    <property type="entry name" value="PROTEASE S51 ALPHA-ASPARTYL DIPEPTIDASE"/>
    <property type="match status" value="1"/>
</dbReference>
<keyword evidence="4" id="KW-0720">Serine protease</keyword>
<evidence type="ECO:0000256" key="4">
    <source>
        <dbReference type="ARBA" id="ARBA00022825"/>
    </source>
</evidence>
<organism evidence="5 6">
    <name type="scientific">Ornithinibacillus halotolerans</name>
    <dbReference type="NCBI Taxonomy" id="1274357"/>
    <lineage>
        <taxon>Bacteria</taxon>
        <taxon>Bacillati</taxon>
        <taxon>Bacillota</taxon>
        <taxon>Bacilli</taxon>
        <taxon>Bacillales</taxon>
        <taxon>Bacillaceae</taxon>
        <taxon>Ornithinibacillus</taxon>
    </lineage>
</organism>
<dbReference type="SUPFAM" id="SSF52317">
    <property type="entry name" value="Class I glutamine amidotransferase-like"/>
    <property type="match status" value="1"/>
</dbReference>
<gene>
    <name evidence="5" type="primary">pepE</name>
    <name evidence="5" type="ORF">GCM10008025_24300</name>
</gene>